<evidence type="ECO:0000256" key="8">
    <source>
        <dbReference type="ARBA" id="ARBA00023012"/>
    </source>
</evidence>
<dbReference type="SMART" id="SM00448">
    <property type="entry name" value="REC"/>
    <property type="match status" value="1"/>
</dbReference>
<dbReference type="CDD" id="cd00082">
    <property type="entry name" value="HisKA"/>
    <property type="match status" value="1"/>
</dbReference>
<dbReference type="InterPro" id="IPR011006">
    <property type="entry name" value="CheY-like_superfamily"/>
</dbReference>
<dbReference type="PROSITE" id="PS50110">
    <property type="entry name" value="RESPONSE_REGULATORY"/>
    <property type="match status" value="1"/>
</dbReference>
<keyword evidence="4" id="KW-0808">Transferase</keyword>
<dbReference type="InterPro" id="IPR036097">
    <property type="entry name" value="HisK_dim/P_sf"/>
</dbReference>
<feature type="domain" description="Histidine kinase" evidence="13">
    <location>
        <begin position="277"/>
        <end position="499"/>
    </location>
</feature>
<dbReference type="Gene3D" id="1.10.287.130">
    <property type="match status" value="1"/>
</dbReference>
<evidence type="ECO:0000259" key="13">
    <source>
        <dbReference type="PROSITE" id="PS50109"/>
    </source>
</evidence>
<evidence type="ECO:0000313" key="15">
    <source>
        <dbReference type="EMBL" id="OGG95432.1"/>
    </source>
</evidence>
<evidence type="ECO:0000259" key="14">
    <source>
        <dbReference type="PROSITE" id="PS50110"/>
    </source>
</evidence>
<gene>
    <name evidence="15" type="ORF">A2527_04815</name>
</gene>
<keyword evidence="6" id="KW-0418">Kinase</keyword>
<dbReference type="PROSITE" id="PS50109">
    <property type="entry name" value="HIS_KIN"/>
    <property type="match status" value="1"/>
</dbReference>
<evidence type="ECO:0000256" key="6">
    <source>
        <dbReference type="ARBA" id="ARBA00022777"/>
    </source>
</evidence>
<dbReference type="Pfam" id="PF00512">
    <property type="entry name" value="HisKA"/>
    <property type="match status" value="1"/>
</dbReference>
<dbReference type="Gene3D" id="3.30.565.10">
    <property type="entry name" value="Histidine kinase-like ATPase, C-terminal domain"/>
    <property type="match status" value="1"/>
</dbReference>
<dbReference type="InterPro" id="IPR005467">
    <property type="entry name" value="His_kinase_dom"/>
</dbReference>
<keyword evidence="12" id="KW-0812">Transmembrane</keyword>
<dbReference type="EMBL" id="MFNE01000023">
    <property type="protein sequence ID" value="OGG95432.1"/>
    <property type="molecule type" value="Genomic_DNA"/>
</dbReference>
<dbReference type="SMART" id="SM00387">
    <property type="entry name" value="HATPase_c"/>
    <property type="match status" value="1"/>
</dbReference>
<dbReference type="FunFam" id="3.30.565.10:FF:000010">
    <property type="entry name" value="Sensor histidine kinase RcsC"/>
    <property type="match status" value="1"/>
</dbReference>
<evidence type="ECO:0000256" key="12">
    <source>
        <dbReference type="SAM" id="Phobius"/>
    </source>
</evidence>
<keyword evidence="3 11" id="KW-0597">Phosphoprotein</keyword>
<dbReference type="SUPFAM" id="SSF55874">
    <property type="entry name" value="ATPase domain of HSP90 chaperone/DNA topoisomerase II/histidine kinase"/>
    <property type="match status" value="1"/>
</dbReference>
<dbReference type="CDD" id="cd16922">
    <property type="entry name" value="HATPase_EvgS-ArcB-TorS-like"/>
    <property type="match status" value="1"/>
</dbReference>
<dbReference type="STRING" id="1817772.A2527_04815"/>
<dbReference type="PANTHER" id="PTHR45339">
    <property type="entry name" value="HYBRID SIGNAL TRANSDUCTION HISTIDINE KINASE J"/>
    <property type="match status" value="1"/>
</dbReference>
<dbReference type="InterPro" id="IPR004358">
    <property type="entry name" value="Sig_transdc_His_kin-like_C"/>
</dbReference>
<dbReference type="InterPro" id="IPR036890">
    <property type="entry name" value="HATPase_C_sf"/>
</dbReference>
<dbReference type="InterPro" id="IPR001789">
    <property type="entry name" value="Sig_transdc_resp-reg_receiver"/>
</dbReference>
<dbReference type="InterPro" id="IPR003594">
    <property type="entry name" value="HATPase_dom"/>
</dbReference>
<dbReference type="PRINTS" id="PR00344">
    <property type="entry name" value="BCTRLSENSOR"/>
</dbReference>
<evidence type="ECO:0000256" key="10">
    <source>
        <dbReference type="ARBA" id="ARBA00068150"/>
    </source>
</evidence>
<comment type="subunit">
    <text evidence="9">At low DSF concentrations, interacts with RpfF.</text>
</comment>
<dbReference type="Gene3D" id="3.40.50.2300">
    <property type="match status" value="1"/>
</dbReference>
<keyword evidence="12" id="KW-0472">Membrane</keyword>
<proteinExistence type="predicted"/>
<evidence type="ECO:0000256" key="5">
    <source>
        <dbReference type="ARBA" id="ARBA00022741"/>
    </source>
</evidence>
<name>A0A1F6GBE1_9PROT</name>
<dbReference type="FunFam" id="1.10.287.130:FF:000002">
    <property type="entry name" value="Two-component osmosensing histidine kinase"/>
    <property type="match status" value="1"/>
</dbReference>
<dbReference type="GO" id="GO:0000155">
    <property type="term" value="F:phosphorelay sensor kinase activity"/>
    <property type="evidence" value="ECO:0007669"/>
    <property type="project" value="InterPro"/>
</dbReference>
<accession>A0A1F6GBE1</accession>
<feature type="domain" description="Response regulatory" evidence="14">
    <location>
        <begin position="525"/>
        <end position="640"/>
    </location>
</feature>
<keyword evidence="5" id="KW-0547">Nucleotide-binding</keyword>
<evidence type="ECO:0000313" key="16">
    <source>
        <dbReference type="Proteomes" id="UP000178449"/>
    </source>
</evidence>
<dbReference type="SUPFAM" id="SSF47384">
    <property type="entry name" value="Homodimeric domain of signal transducing histidine kinase"/>
    <property type="match status" value="1"/>
</dbReference>
<dbReference type="Pfam" id="PF02518">
    <property type="entry name" value="HATPase_c"/>
    <property type="match status" value="1"/>
</dbReference>
<dbReference type="CDD" id="cd17546">
    <property type="entry name" value="REC_hyHK_CKI1_RcsC-like"/>
    <property type="match status" value="1"/>
</dbReference>
<dbReference type="EC" id="2.7.13.3" evidence="2"/>
<feature type="modified residue" description="4-aspartylphosphate" evidence="11">
    <location>
        <position position="574"/>
    </location>
</feature>
<dbReference type="InterPro" id="IPR003661">
    <property type="entry name" value="HisK_dim/P_dom"/>
</dbReference>
<reference evidence="15 16" key="1">
    <citation type="journal article" date="2016" name="Nat. Commun.">
        <title>Thousands of microbial genomes shed light on interconnected biogeochemical processes in an aquifer system.</title>
        <authorList>
            <person name="Anantharaman K."/>
            <person name="Brown C.T."/>
            <person name="Hug L.A."/>
            <person name="Sharon I."/>
            <person name="Castelle C.J."/>
            <person name="Probst A.J."/>
            <person name="Thomas B.C."/>
            <person name="Singh A."/>
            <person name="Wilkins M.J."/>
            <person name="Karaoz U."/>
            <person name="Brodie E.L."/>
            <person name="Williams K.H."/>
            <person name="Hubbard S.S."/>
            <person name="Banfield J.F."/>
        </authorList>
    </citation>
    <scope>NUCLEOTIDE SEQUENCE [LARGE SCALE GENOMIC DNA]</scope>
</reference>
<comment type="catalytic activity">
    <reaction evidence="1">
        <text>ATP + protein L-histidine = ADP + protein N-phospho-L-histidine.</text>
        <dbReference type="EC" id="2.7.13.3"/>
    </reaction>
</comment>
<keyword evidence="8" id="KW-0902">Two-component regulatory system</keyword>
<keyword evidence="12" id="KW-1133">Transmembrane helix</keyword>
<sequence length="641" mass="71058">MNRIKTQRTKKIADRQAKVTVMVALALGILVSGWQVVVDYDIESGRMVSISHESLEILDQPAALAAYKNSTELAREIVVGYAAFDTVNRVEIRNARGEVLAVSGGGLVSGPGRAVSDFLFGPTRSFLRKLTFMAPPTQLNDMAKVVEAGELEVWFDTYPSGVVFLKRSLLTFFGGMVRNIALSLILLYLFNKMITRPFVDIVTQLELIDPDERKMELLKVADSHEGDEFSQLVEATNHLLNNISEKIAQEKETQFDLAHAKEQAEAASRAKSTFLANMSHEIRTPLNGILGMTSLLQESTLDAEQKDFVRDILKSGQHLTNLLGDLLEISKIEAGKLDYNPSEFGISALLNHLIDSFAPEAKVKEILLETNINPDLNRRIVTDELRLRQLLSNLISNAIKFTPKGGRVQLFAELLEESSQPPQIRVTVKDSGIGISEENQSKIFELFTQVDGSFTRRYEGTGLGLALCQRLSLILRGQIGLKSQLNQGSSFIFTFSPEAVRLVGETESLNQAVGAKTNLDERPLRILIAEDNPTNLKLLERFLGQLGYRADQALDGAEALEAMTAHKYDLVFMDIQMPKMSGVEVVQTYRQRGGQGPVIVAVTAHAMSGDREKYLSLGMDEYLAKPVHVKDISVLIKQYFG</sequence>
<feature type="transmembrane region" description="Helical" evidence="12">
    <location>
        <begin position="21"/>
        <end position="38"/>
    </location>
</feature>
<evidence type="ECO:0000256" key="9">
    <source>
        <dbReference type="ARBA" id="ARBA00064003"/>
    </source>
</evidence>
<protein>
    <recommendedName>
        <fullName evidence="10">Sensory/regulatory protein RpfC</fullName>
        <ecNumber evidence="2">2.7.13.3</ecNumber>
    </recommendedName>
</protein>
<evidence type="ECO:0000256" key="2">
    <source>
        <dbReference type="ARBA" id="ARBA00012438"/>
    </source>
</evidence>
<comment type="caution">
    <text evidence="15">The sequence shown here is derived from an EMBL/GenBank/DDBJ whole genome shotgun (WGS) entry which is preliminary data.</text>
</comment>
<dbReference type="GO" id="GO:0005524">
    <property type="term" value="F:ATP binding"/>
    <property type="evidence" value="ECO:0007669"/>
    <property type="project" value="UniProtKB-KW"/>
</dbReference>
<keyword evidence="7" id="KW-0067">ATP-binding</keyword>
<evidence type="ECO:0000256" key="1">
    <source>
        <dbReference type="ARBA" id="ARBA00000085"/>
    </source>
</evidence>
<dbReference type="SMART" id="SM00388">
    <property type="entry name" value="HisKA"/>
    <property type="match status" value="1"/>
</dbReference>
<evidence type="ECO:0000256" key="7">
    <source>
        <dbReference type="ARBA" id="ARBA00022840"/>
    </source>
</evidence>
<dbReference type="Proteomes" id="UP000178449">
    <property type="component" value="Unassembled WGS sequence"/>
</dbReference>
<dbReference type="PANTHER" id="PTHR45339:SF1">
    <property type="entry name" value="HYBRID SIGNAL TRANSDUCTION HISTIDINE KINASE J"/>
    <property type="match status" value="1"/>
</dbReference>
<evidence type="ECO:0000256" key="11">
    <source>
        <dbReference type="PROSITE-ProRule" id="PRU00169"/>
    </source>
</evidence>
<dbReference type="SUPFAM" id="SSF52172">
    <property type="entry name" value="CheY-like"/>
    <property type="match status" value="1"/>
</dbReference>
<evidence type="ECO:0000256" key="4">
    <source>
        <dbReference type="ARBA" id="ARBA00022679"/>
    </source>
</evidence>
<evidence type="ECO:0000256" key="3">
    <source>
        <dbReference type="ARBA" id="ARBA00022553"/>
    </source>
</evidence>
<dbReference type="AlphaFoldDB" id="A0A1F6GBE1"/>
<dbReference type="Pfam" id="PF00072">
    <property type="entry name" value="Response_reg"/>
    <property type="match status" value="1"/>
</dbReference>
<organism evidence="15 16">
    <name type="scientific">Candidatus Lambdaproteobacteria bacterium RIFOXYD2_FULL_50_16</name>
    <dbReference type="NCBI Taxonomy" id="1817772"/>
    <lineage>
        <taxon>Bacteria</taxon>
        <taxon>Pseudomonadati</taxon>
        <taxon>Pseudomonadota</taxon>
        <taxon>Candidatus Lambdaproteobacteria</taxon>
    </lineage>
</organism>